<keyword evidence="3" id="KW-1185">Reference proteome</keyword>
<gene>
    <name evidence="2" type="ORF">EQU24_00100</name>
</gene>
<dbReference type="SUPFAM" id="SSF54427">
    <property type="entry name" value="NTF2-like"/>
    <property type="match status" value="1"/>
</dbReference>
<dbReference type="PANTHER" id="PTHR33747:SF1">
    <property type="entry name" value="ADENYLATE CYCLASE-ASSOCIATED CAP C-TERMINAL DOMAIN-CONTAINING PROTEIN"/>
    <property type="match status" value="1"/>
</dbReference>
<dbReference type="OrthoDB" id="21421at2"/>
<proteinExistence type="predicted"/>
<dbReference type="InterPro" id="IPR004027">
    <property type="entry name" value="SEC_C_motif"/>
</dbReference>
<dbReference type="AlphaFoldDB" id="A0A4P9UKI1"/>
<evidence type="ECO:0000259" key="1">
    <source>
        <dbReference type="Pfam" id="PF17775"/>
    </source>
</evidence>
<dbReference type="SUPFAM" id="SSF103642">
    <property type="entry name" value="Sec-C motif"/>
    <property type="match status" value="1"/>
</dbReference>
<evidence type="ECO:0000313" key="2">
    <source>
        <dbReference type="EMBL" id="QCW80833.1"/>
    </source>
</evidence>
<dbReference type="Proteomes" id="UP000305881">
    <property type="component" value="Chromosome"/>
</dbReference>
<dbReference type="Pfam" id="PF17775">
    <property type="entry name" value="YchJ_M-like"/>
    <property type="match status" value="1"/>
</dbReference>
<dbReference type="EMBL" id="CP035467">
    <property type="protein sequence ID" value="QCW80833.1"/>
    <property type="molecule type" value="Genomic_DNA"/>
</dbReference>
<accession>A0A4P9UKI1</accession>
<reference evidence="3" key="1">
    <citation type="journal article" date="2019" name="J. Bacteriol.">
        <title>A Mutagenic Screen Identifies a TonB-Dependent Receptor Required for the Lanthanide Metal Switch in the Type I Methanotroph 'Methylotuvimicrobium buryatense' 5GB1C.</title>
        <authorList>
            <person name="Groom J.D."/>
            <person name="Ford S.M."/>
            <person name="Pesesky M.W."/>
            <person name="Lidstrom M.E."/>
        </authorList>
    </citation>
    <scope>NUCLEOTIDE SEQUENCE [LARGE SCALE GENOMIC DNA]</scope>
    <source>
        <strain evidence="3">5GB1C</strain>
    </source>
</reference>
<dbReference type="InterPro" id="IPR048469">
    <property type="entry name" value="YchJ-like_M"/>
</dbReference>
<dbReference type="STRING" id="675511.GCA_000341735_02982"/>
<feature type="domain" description="YchJ-like middle NTF2-like" evidence="1">
    <location>
        <begin position="29"/>
        <end position="124"/>
    </location>
</feature>
<name>A0A4P9UKI1_METBY</name>
<dbReference type="KEGG" id="mbur:EQU24_00100"/>
<dbReference type="Pfam" id="PF02810">
    <property type="entry name" value="SEC-C"/>
    <property type="match status" value="2"/>
</dbReference>
<dbReference type="Gene3D" id="3.10.450.50">
    <property type="match status" value="1"/>
</dbReference>
<protein>
    <submittedName>
        <fullName evidence="2">Zinc chelation protein SecC</fullName>
    </submittedName>
</protein>
<dbReference type="PANTHER" id="PTHR33747">
    <property type="entry name" value="UPF0225 PROTEIN SCO1677"/>
    <property type="match status" value="1"/>
</dbReference>
<sequence>MVDMCLCGSGLLYEQCCRTYHNGSRFAETAEILMRSRFTAYAYQDDSYLLATWDNTKKPQSIDFSKDKTVWTKLEIVNVKKGGKNDTKGLVEFKAHFKLDDEDQVMHELSRFKKSGGRWYYLDGLVKSIGQPKTESGQGKNAPCPCGSGKKFKRCCGQN</sequence>
<dbReference type="InterPro" id="IPR032710">
    <property type="entry name" value="NTF2-like_dom_sf"/>
</dbReference>
<organism evidence="2 3">
    <name type="scientific">Methylotuvimicrobium buryatense</name>
    <name type="common">Methylomicrobium buryatense</name>
    <dbReference type="NCBI Taxonomy" id="95641"/>
    <lineage>
        <taxon>Bacteria</taxon>
        <taxon>Pseudomonadati</taxon>
        <taxon>Pseudomonadota</taxon>
        <taxon>Gammaproteobacteria</taxon>
        <taxon>Methylococcales</taxon>
        <taxon>Methylococcaceae</taxon>
        <taxon>Methylotuvimicrobium</taxon>
    </lineage>
</organism>
<evidence type="ECO:0000313" key="3">
    <source>
        <dbReference type="Proteomes" id="UP000305881"/>
    </source>
</evidence>
<dbReference type="RefSeq" id="WP_017841456.1">
    <property type="nucleotide sequence ID" value="NZ_CP035467.1"/>
</dbReference>